<evidence type="ECO:0000259" key="3">
    <source>
        <dbReference type="Pfam" id="PF13464"/>
    </source>
</evidence>
<dbReference type="Proteomes" id="UP000519004">
    <property type="component" value="Unassembled WGS sequence"/>
</dbReference>
<organism evidence="4 5">
    <name type="scientific">Rehaibacterium terrae</name>
    <dbReference type="NCBI Taxonomy" id="1341696"/>
    <lineage>
        <taxon>Bacteria</taxon>
        <taxon>Pseudomonadati</taxon>
        <taxon>Pseudomonadota</taxon>
        <taxon>Gammaproteobacteria</taxon>
        <taxon>Lysobacterales</taxon>
        <taxon>Lysobacteraceae</taxon>
        <taxon>Rehaibacterium</taxon>
    </lineage>
</organism>
<dbReference type="Pfam" id="PF13413">
    <property type="entry name" value="HTH_25"/>
    <property type="match status" value="1"/>
</dbReference>
<feature type="region of interest" description="Disordered" evidence="1">
    <location>
        <begin position="1"/>
        <end position="20"/>
    </location>
</feature>
<dbReference type="EMBL" id="JACHHX010000004">
    <property type="protein sequence ID" value="MBB5014946.1"/>
    <property type="molecule type" value="Genomic_DNA"/>
</dbReference>
<dbReference type="PANTHER" id="PTHR34475:SF1">
    <property type="entry name" value="CYTOSKELETON PROTEIN RODZ"/>
    <property type="match status" value="1"/>
</dbReference>
<evidence type="ECO:0000313" key="5">
    <source>
        <dbReference type="Proteomes" id="UP000519004"/>
    </source>
</evidence>
<evidence type="ECO:0000256" key="2">
    <source>
        <dbReference type="SAM" id="Phobius"/>
    </source>
</evidence>
<accession>A0A7W7XYU7</accession>
<dbReference type="RefSeq" id="WP_183947514.1">
    <property type="nucleotide sequence ID" value="NZ_JACHHX010000004.1"/>
</dbReference>
<dbReference type="Gene3D" id="1.10.260.40">
    <property type="entry name" value="lambda repressor-like DNA-binding domains"/>
    <property type="match status" value="1"/>
</dbReference>
<dbReference type="InterPro" id="IPR010982">
    <property type="entry name" value="Lambda_DNA-bd_dom_sf"/>
</dbReference>
<comment type="caution">
    <text evidence="4">The sequence shown here is derived from an EMBL/GenBank/DDBJ whole genome shotgun (WGS) entry which is preliminary data.</text>
</comment>
<keyword evidence="2" id="KW-1133">Transmembrane helix</keyword>
<proteinExistence type="predicted"/>
<dbReference type="PANTHER" id="PTHR34475">
    <property type="match status" value="1"/>
</dbReference>
<keyword evidence="5" id="KW-1185">Reference proteome</keyword>
<name>A0A7W7XYU7_9GAMM</name>
<dbReference type="InterPro" id="IPR050400">
    <property type="entry name" value="Bact_Cytoskel_RodZ"/>
</dbReference>
<feature type="transmembrane region" description="Helical" evidence="2">
    <location>
        <begin position="114"/>
        <end position="132"/>
    </location>
</feature>
<feature type="domain" description="Cytoskeleton protein RodZ-like C-terminal" evidence="3">
    <location>
        <begin position="212"/>
        <end position="283"/>
    </location>
</feature>
<sequence length="295" mass="31066">MTPDPSADNENASRSPGSRFREARAAQGLSVEAAAARLKIPVAVVEAIERDDYSALGAAIYVRGHCTAYARLLGLAPDIVDDACRQSRSAPPPLVAMAPSTRLQRLTDRLARRAVYVVLTGAIVLPVIWYATQEAPEIARVNLSPLDVPPGGQAPLTDIAALIPDGESAPARQRGEADHPVVASLAPFYAKPAAADESAADAPTEVAPDWLVLSFNGPSWVEIFAADGTRLEQALLGPGSERRYAPGQVARITLGNAEAVEVRQAGRKVDFSAYRRANVARFTVSSDGTLAPVGG</sequence>
<evidence type="ECO:0000313" key="4">
    <source>
        <dbReference type="EMBL" id="MBB5014946.1"/>
    </source>
</evidence>
<dbReference type="AlphaFoldDB" id="A0A7W7XYU7"/>
<dbReference type="CDD" id="cd00093">
    <property type="entry name" value="HTH_XRE"/>
    <property type="match status" value="1"/>
</dbReference>
<dbReference type="InterPro" id="IPR025194">
    <property type="entry name" value="RodZ-like_C"/>
</dbReference>
<dbReference type="GO" id="GO:0003677">
    <property type="term" value="F:DNA binding"/>
    <property type="evidence" value="ECO:0007669"/>
    <property type="project" value="InterPro"/>
</dbReference>
<dbReference type="InterPro" id="IPR001387">
    <property type="entry name" value="Cro/C1-type_HTH"/>
</dbReference>
<evidence type="ECO:0000256" key="1">
    <source>
        <dbReference type="SAM" id="MobiDB-lite"/>
    </source>
</evidence>
<reference evidence="4 5" key="1">
    <citation type="submission" date="2020-08" db="EMBL/GenBank/DDBJ databases">
        <title>Genomic Encyclopedia of Type Strains, Phase IV (KMG-IV): sequencing the most valuable type-strain genomes for metagenomic binning, comparative biology and taxonomic classification.</title>
        <authorList>
            <person name="Goeker M."/>
        </authorList>
    </citation>
    <scope>NUCLEOTIDE SEQUENCE [LARGE SCALE GENOMIC DNA]</scope>
    <source>
        <strain evidence="4 5">DSM 25897</strain>
    </source>
</reference>
<protein>
    <submittedName>
        <fullName evidence="4">Cytoskeleton protein RodZ</fullName>
    </submittedName>
</protein>
<keyword evidence="2" id="KW-0812">Transmembrane</keyword>
<dbReference type="Pfam" id="PF13464">
    <property type="entry name" value="RodZ_C"/>
    <property type="match status" value="1"/>
</dbReference>
<keyword evidence="2" id="KW-0472">Membrane</keyword>
<gene>
    <name evidence="4" type="ORF">HNQ58_000823</name>
</gene>